<dbReference type="Gene3D" id="3.90.1200.10">
    <property type="match status" value="1"/>
</dbReference>
<dbReference type="GO" id="GO:0016301">
    <property type="term" value="F:kinase activity"/>
    <property type="evidence" value="ECO:0007669"/>
    <property type="project" value="UniProtKB-KW"/>
</dbReference>
<organism evidence="2 3">
    <name type="scientific">Aspergillus taichungensis</name>
    <dbReference type="NCBI Taxonomy" id="482145"/>
    <lineage>
        <taxon>Eukaryota</taxon>
        <taxon>Fungi</taxon>
        <taxon>Dikarya</taxon>
        <taxon>Ascomycota</taxon>
        <taxon>Pezizomycotina</taxon>
        <taxon>Eurotiomycetes</taxon>
        <taxon>Eurotiomycetidae</taxon>
        <taxon>Eurotiales</taxon>
        <taxon>Aspergillaceae</taxon>
        <taxon>Aspergillus</taxon>
        <taxon>Aspergillus subgen. Circumdati</taxon>
    </lineage>
</organism>
<keyword evidence="2" id="KW-0808">Transferase</keyword>
<protein>
    <submittedName>
        <fullName evidence="2">Kinase-like domain-containing protein</fullName>
    </submittedName>
</protein>
<feature type="domain" description="Aminoglycoside phosphotransferase" evidence="1">
    <location>
        <begin position="321"/>
        <end position="373"/>
    </location>
</feature>
<evidence type="ECO:0000313" key="3">
    <source>
        <dbReference type="Proteomes" id="UP000235023"/>
    </source>
</evidence>
<accession>A0A2J5I6P8</accession>
<dbReference type="InterPro" id="IPR051035">
    <property type="entry name" value="Mito_inheritance_9"/>
</dbReference>
<reference evidence="3" key="1">
    <citation type="submission" date="2017-12" db="EMBL/GenBank/DDBJ databases">
        <authorList>
            <consortium name="DOE Joint Genome Institute"/>
            <person name="Mondo S.J."/>
            <person name="Kjaerbolling I."/>
            <person name="Vesth T.C."/>
            <person name="Frisvad J.C."/>
            <person name="Nybo J.L."/>
            <person name="Theobald S."/>
            <person name="Kuo A."/>
            <person name="Bowyer P."/>
            <person name="Matsuda Y."/>
            <person name="Lyhne E.K."/>
            <person name="Kogle M.E."/>
            <person name="Clum A."/>
            <person name="Lipzen A."/>
            <person name="Salamov A."/>
            <person name="Ngan C.Y."/>
            <person name="Daum C."/>
            <person name="Chiniquy J."/>
            <person name="Barry K."/>
            <person name="LaButti K."/>
            <person name="Haridas S."/>
            <person name="Simmons B.A."/>
            <person name="Magnuson J.K."/>
            <person name="Mortensen U.H."/>
            <person name="Larsen T.O."/>
            <person name="Grigoriev I.V."/>
            <person name="Baker S.E."/>
            <person name="Andersen M.R."/>
            <person name="Nordberg H.P."/>
            <person name="Cantor M.N."/>
            <person name="Hua S.X."/>
        </authorList>
    </citation>
    <scope>NUCLEOTIDE SEQUENCE [LARGE SCALE GENOMIC DNA]</scope>
    <source>
        <strain evidence="3">IBT 19404</strain>
    </source>
</reference>
<gene>
    <name evidence="2" type="ORF">BDW42DRAFT_160769</name>
</gene>
<dbReference type="AlphaFoldDB" id="A0A2J5I6P8"/>
<dbReference type="PANTHER" id="PTHR36091">
    <property type="entry name" value="ALTERED INHERITANCE OF MITOCHONDRIA PROTEIN 9, MITOCHONDRIAL"/>
    <property type="match status" value="1"/>
</dbReference>
<dbReference type="OrthoDB" id="2831558at2759"/>
<keyword evidence="3" id="KW-1185">Reference proteome</keyword>
<evidence type="ECO:0000259" key="1">
    <source>
        <dbReference type="Pfam" id="PF01636"/>
    </source>
</evidence>
<dbReference type="InterPro" id="IPR011009">
    <property type="entry name" value="Kinase-like_dom_sf"/>
</dbReference>
<dbReference type="GO" id="GO:0005739">
    <property type="term" value="C:mitochondrion"/>
    <property type="evidence" value="ECO:0007669"/>
    <property type="project" value="TreeGrafter"/>
</dbReference>
<name>A0A2J5I6P8_9EURO</name>
<sequence length="573" mass="65110">MRRHPSSRLLWYIESRIPSPKQSRPSIPQAATLSYSHCPANMDSSQTGWNSKDEFFKFTRGRFVIDEAENLRKREVRFDMNRLARIAADSVGAAQCISITKYPDGMFNKAFLMSMDNGREVIAKVPNPNAGAPHFTTASEVATMDFARKVLDTPAPRVYTWNSQAGSHPVGAEFIIMDKVEGVPLSQVWDTMTLPQKLQVLLAVTHLQKQWLSVSFSHYGGLYYKKDVQSLKGSYYVKDGESVKDSEFTIGPATSRDWFDAGRSVLDVEKGPWTSLIQYLQAVRMRELKAIQCSKPPKQIALFCGPKLYQPDTEKKITALAWYQQVINALLPKNPAIASPYLWHDDLHYDNIFIDPQNPGKITGIIDWQSCHISSLFNHNPDPAFLNWDGLEPETLDLVSRPKLSGLSPKERSAAVHEYAVQNLFIGWRKLMQAKNPDLYQVIEYRKSVAYGLMFLAHRMFEYGEAHFQSLLVDLKDSWAELPTVTSDSPFPLHFSEADIERIKIDSDGAVAGTQLVAEVKERMGDLWPDKGSIEHERYDDCKAALAEVKGQILEQLAETDEERAEYERYWPF</sequence>
<proteinExistence type="predicted"/>
<dbReference type="Proteomes" id="UP000235023">
    <property type="component" value="Unassembled WGS sequence"/>
</dbReference>
<feature type="non-terminal residue" evidence="2">
    <location>
        <position position="573"/>
    </location>
</feature>
<dbReference type="InterPro" id="IPR002575">
    <property type="entry name" value="Aminoglycoside_PTrfase"/>
</dbReference>
<dbReference type="PANTHER" id="PTHR36091:SF2">
    <property type="entry name" value="AMINOGLYCOSIDE PHOSPHOTRANSFERASE DOMAIN-CONTAINING PROTEIN"/>
    <property type="match status" value="1"/>
</dbReference>
<evidence type="ECO:0000313" key="2">
    <source>
        <dbReference type="EMBL" id="PLN85569.1"/>
    </source>
</evidence>
<dbReference type="Pfam" id="PF01636">
    <property type="entry name" value="APH"/>
    <property type="match status" value="1"/>
</dbReference>
<keyword evidence="2" id="KW-0418">Kinase</keyword>
<dbReference type="EMBL" id="KZ559504">
    <property type="protein sequence ID" value="PLN85569.1"/>
    <property type="molecule type" value="Genomic_DNA"/>
</dbReference>
<dbReference type="SUPFAM" id="SSF56112">
    <property type="entry name" value="Protein kinase-like (PK-like)"/>
    <property type="match status" value="1"/>
</dbReference>